<evidence type="ECO:0000256" key="10">
    <source>
        <dbReference type="ARBA" id="ARBA00023201"/>
    </source>
</evidence>
<dbReference type="PROSITE" id="PS50283">
    <property type="entry name" value="NA_SOLUT_SYMP_3"/>
    <property type="match status" value="1"/>
</dbReference>
<comment type="similarity">
    <text evidence="2 11">Belongs to the sodium:solute symporter (SSF) (TC 2.A.21) family.</text>
</comment>
<reference evidence="13" key="2">
    <citation type="submission" date="2023-05" db="EMBL/GenBank/DDBJ databases">
        <authorList>
            <person name="Fouks B."/>
        </authorList>
    </citation>
    <scope>NUCLEOTIDE SEQUENCE</scope>
    <source>
        <strain evidence="13">Stay&amp;Tobe</strain>
        <tissue evidence="13">Testes</tissue>
    </source>
</reference>
<evidence type="ECO:0000256" key="11">
    <source>
        <dbReference type="RuleBase" id="RU362091"/>
    </source>
</evidence>
<keyword evidence="10" id="KW-0739">Sodium transport</keyword>
<evidence type="ECO:0000256" key="2">
    <source>
        <dbReference type="ARBA" id="ARBA00006434"/>
    </source>
</evidence>
<feature type="transmembrane region" description="Helical" evidence="12">
    <location>
        <begin position="198"/>
        <end position="223"/>
    </location>
</feature>
<dbReference type="AlphaFoldDB" id="A0AAD8EQ82"/>
<feature type="non-terminal residue" evidence="13">
    <location>
        <position position="1"/>
    </location>
</feature>
<gene>
    <name evidence="13" type="ORF">L9F63_010913</name>
</gene>
<evidence type="ECO:0000256" key="3">
    <source>
        <dbReference type="ARBA" id="ARBA00022448"/>
    </source>
</evidence>
<dbReference type="PANTHER" id="PTHR42985">
    <property type="entry name" value="SODIUM-COUPLED MONOCARBOXYLATE TRANSPORTER"/>
    <property type="match status" value="1"/>
</dbReference>
<evidence type="ECO:0000313" key="13">
    <source>
        <dbReference type="EMBL" id="KAJ9598391.1"/>
    </source>
</evidence>
<sequence length="270" mass="30126">MHGTLYWLYSVGALIVAFVYSYLYLPVFHELQLTSTYEYLELRFSRNVRIMASVLCIINILLYVPIVIYVPALALNQVMDVNLHHITPIITIVCVFYTMLGGMKAVIWTDVLQGVVMLASSLAVIIFGVSHVGGFNNIWQRNIEGGRIRIFEMNPSPFERLTFWSAVTGHTFFILTVASNQPTVQKLLSIPTLSKARVAVYIFFFGMVLLVTVSCFTGLLLFAEYHNCDPLLTKEIAKPDQLLTHYVTTTASYIPGLAGLFVAGVVSAAL</sequence>
<evidence type="ECO:0000313" key="14">
    <source>
        <dbReference type="Proteomes" id="UP001233999"/>
    </source>
</evidence>
<evidence type="ECO:0000256" key="4">
    <source>
        <dbReference type="ARBA" id="ARBA00022475"/>
    </source>
</evidence>
<evidence type="ECO:0000256" key="6">
    <source>
        <dbReference type="ARBA" id="ARBA00022989"/>
    </source>
</evidence>
<keyword evidence="7" id="KW-0915">Sodium</keyword>
<feature type="transmembrane region" description="Helical" evidence="12">
    <location>
        <begin position="6"/>
        <end position="27"/>
    </location>
</feature>
<dbReference type="GO" id="GO:0015293">
    <property type="term" value="F:symporter activity"/>
    <property type="evidence" value="ECO:0007669"/>
    <property type="project" value="TreeGrafter"/>
</dbReference>
<keyword evidence="4" id="KW-1003">Cell membrane</keyword>
<evidence type="ECO:0000256" key="12">
    <source>
        <dbReference type="SAM" id="Phobius"/>
    </source>
</evidence>
<evidence type="ECO:0000256" key="7">
    <source>
        <dbReference type="ARBA" id="ARBA00023053"/>
    </source>
</evidence>
<feature type="transmembrane region" description="Helical" evidence="12">
    <location>
        <begin position="243"/>
        <end position="269"/>
    </location>
</feature>
<keyword evidence="3" id="KW-0813">Transport</keyword>
<keyword evidence="14" id="KW-1185">Reference proteome</keyword>
<dbReference type="Gene3D" id="1.20.1730.10">
    <property type="entry name" value="Sodium/glucose cotransporter"/>
    <property type="match status" value="1"/>
</dbReference>
<accession>A0AAD8EQ82</accession>
<dbReference type="InterPro" id="IPR038377">
    <property type="entry name" value="Na/Glc_symporter_sf"/>
</dbReference>
<keyword evidence="8" id="KW-0406">Ion transport</keyword>
<feature type="transmembrane region" description="Helical" evidence="12">
    <location>
        <begin position="161"/>
        <end position="178"/>
    </location>
</feature>
<dbReference type="Pfam" id="PF00474">
    <property type="entry name" value="SSF"/>
    <property type="match status" value="1"/>
</dbReference>
<evidence type="ECO:0000256" key="1">
    <source>
        <dbReference type="ARBA" id="ARBA00004651"/>
    </source>
</evidence>
<feature type="transmembrane region" description="Helical" evidence="12">
    <location>
        <begin position="82"/>
        <end position="100"/>
    </location>
</feature>
<dbReference type="InterPro" id="IPR001734">
    <property type="entry name" value="Na/solute_symporter"/>
</dbReference>
<keyword evidence="5 12" id="KW-0812">Transmembrane</keyword>
<feature type="transmembrane region" description="Helical" evidence="12">
    <location>
        <begin position="48"/>
        <end position="70"/>
    </location>
</feature>
<proteinExistence type="inferred from homology"/>
<dbReference type="InterPro" id="IPR051163">
    <property type="entry name" value="Sodium:Solute_Symporter_SSF"/>
</dbReference>
<comment type="caution">
    <text evidence="13">The sequence shown here is derived from an EMBL/GenBank/DDBJ whole genome shotgun (WGS) entry which is preliminary data.</text>
</comment>
<name>A0AAD8EQ82_DIPPU</name>
<evidence type="ECO:0000256" key="5">
    <source>
        <dbReference type="ARBA" id="ARBA00022692"/>
    </source>
</evidence>
<evidence type="ECO:0000256" key="9">
    <source>
        <dbReference type="ARBA" id="ARBA00023136"/>
    </source>
</evidence>
<keyword evidence="9 12" id="KW-0472">Membrane</keyword>
<dbReference type="GO" id="GO:0006814">
    <property type="term" value="P:sodium ion transport"/>
    <property type="evidence" value="ECO:0007669"/>
    <property type="project" value="UniProtKB-KW"/>
</dbReference>
<evidence type="ECO:0000256" key="8">
    <source>
        <dbReference type="ARBA" id="ARBA00023065"/>
    </source>
</evidence>
<evidence type="ECO:0008006" key="15">
    <source>
        <dbReference type="Google" id="ProtNLM"/>
    </source>
</evidence>
<keyword evidence="6 12" id="KW-1133">Transmembrane helix</keyword>
<dbReference type="GO" id="GO:0005886">
    <property type="term" value="C:plasma membrane"/>
    <property type="evidence" value="ECO:0007669"/>
    <property type="project" value="UniProtKB-SubCell"/>
</dbReference>
<dbReference type="EMBL" id="JASPKZ010001222">
    <property type="protein sequence ID" value="KAJ9598391.1"/>
    <property type="molecule type" value="Genomic_DNA"/>
</dbReference>
<protein>
    <recommendedName>
        <fullName evidence="15">Sodium-coupled monocarboxylate transporter 1</fullName>
    </recommendedName>
</protein>
<dbReference type="Proteomes" id="UP001233999">
    <property type="component" value="Unassembled WGS sequence"/>
</dbReference>
<organism evidence="13 14">
    <name type="scientific">Diploptera punctata</name>
    <name type="common">Pacific beetle cockroach</name>
    <dbReference type="NCBI Taxonomy" id="6984"/>
    <lineage>
        <taxon>Eukaryota</taxon>
        <taxon>Metazoa</taxon>
        <taxon>Ecdysozoa</taxon>
        <taxon>Arthropoda</taxon>
        <taxon>Hexapoda</taxon>
        <taxon>Insecta</taxon>
        <taxon>Pterygota</taxon>
        <taxon>Neoptera</taxon>
        <taxon>Polyneoptera</taxon>
        <taxon>Dictyoptera</taxon>
        <taxon>Blattodea</taxon>
        <taxon>Blaberoidea</taxon>
        <taxon>Blaberidae</taxon>
        <taxon>Diplopterinae</taxon>
        <taxon>Diploptera</taxon>
    </lineage>
</organism>
<dbReference type="PANTHER" id="PTHR42985:SF21">
    <property type="entry name" value="SODIUM-DEPENDENT MULTIVITAMIN TRANSPORTER-LIKE PROTEIN"/>
    <property type="match status" value="1"/>
</dbReference>
<reference evidence="13" key="1">
    <citation type="journal article" date="2023" name="IScience">
        <title>Live-bearing cockroach genome reveals convergent evolutionary mechanisms linked to viviparity in insects and beyond.</title>
        <authorList>
            <person name="Fouks B."/>
            <person name="Harrison M.C."/>
            <person name="Mikhailova A.A."/>
            <person name="Marchal E."/>
            <person name="English S."/>
            <person name="Carruthers M."/>
            <person name="Jennings E.C."/>
            <person name="Chiamaka E.L."/>
            <person name="Frigard R.A."/>
            <person name="Pippel M."/>
            <person name="Attardo G.M."/>
            <person name="Benoit J.B."/>
            <person name="Bornberg-Bauer E."/>
            <person name="Tobe S.S."/>
        </authorList>
    </citation>
    <scope>NUCLEOTIDE SEQUENCE</scope>
    <source>
        <strain evidence="13">Stay&amp;Tobe</strain>
    </source>
</reference>
<comment type="subcellular location">
    <subcellularLocation>
        <location evidence="1">Cell membrane</location>
        <topology evidence="1">Multi-pass membrane protein</topology>
    </subcellularLocation>
</comment>
<feature type="transmembrane region" description="Helical" evidence="12">
    <location>
        <begin position="112"/>
        <end position="132"/>
    </location>
</feature>